<feature type="transmembrane region" description="Helical" evidence="1">
    <location>
        <begin position="48"/>
        <end position="70"/>
    </location>
</feature>
<feature type="transmembrane region" description="Helical" evidence="1">
    <location>
        <begin position="158"/>
        <end position="179"/>
    </location>
</feature>
<keyword evidence="1" id="KW-0472">Membrane</keyword>
<dbReference type="KEGG" id="ssyr:SSYRP_v1c09490"/>
<gene>
    <name evidence="2" type="ORF">SSYRP_v1c09490</name>
</gene>
<dbReference type="OrthoDB" id="9820499at2"/>
<accession>R4UMQ4</accession>
<feature type="transmembrane region" description="Helical" evidence="1">
    <location>
        <begin position="339"/>
        <end position="367"/>
    </location>
</feature>
<reference evidence="2 3" key="1">
    <citation type="journal article" date="2013" name="Genome Biol. Evol.">
        <title>Complete genomes of two dipteran-associated spiroplasmas provided insights into the origin, dynamics, and impacts of viral invasion in spiroplasma.</title>
        <authorList>
            <person name="Ku C."/>
            <person name="Lo W.S."/>
            <person name="Chen L.L."/>
            <person name="Kuo C.H."/>
        </authorList>
    </citation>
    <scope>NUCLEOTIDE SEQUENCE [LARGE SCALE GENOMIC DNA]</scope>
    <source>
        <strain evidence="2">EA-1</strain>
    </source>
</reference>
<proteinExistence type="predicted"/>
<dbReference type="Proteomes" id="UP000013963">
    <property type="component" value="Chromosome"/>
</dbReference>
<evidence type="ECO:0000256" key="1">
    <source>
        <dbReference type="SAM" id="Phobius"/>
    </source>
</evidence>
<dbReference type="EMBL" id="CP005078">
    <property type="protein sequence ID" value="AGM26536.1"/>
    <property type="molecule type" value="Genomic_DNA"/>
</dbReference>
<protein>
    <recommendedName>
        <fullName evidence="4">Transmembrane protein</fullName>
    </recommendedName>
</protein>
<evidence type="ECO:0000313" key="2">
    <source>
        <dbReference type="EMBL" id="AGM26536.1"/>
    </source>
</evidence>
<evidence type="ECO:0000313" key="3">
    <source>
        <dbReference type="Proteomes" id="UP000013963"/>
    </source>
</evidence>
<keyword evidence="1" id="KW-1133">Transmembrane helix</keyword>
<dbReference type="HOGENOM" id="CLU_741675_0_0_14"/>
<keyword evidence="3" id="KW-1185">Reference proteome</keyword>
<name>R4UMQ4_9MOLU</name>
<feature type="transmembrane region" description="Helical" evidence="1">
    <location>
        <begin position="82"/>
        <end position="103"/>
    </location>
</feature>
<feature type="transmembrane region" description="Helical" evidence="1">
    <location>
        <begin position="7"/>
        <end position="28"/>
    </location>
</feature>
<feature type="transmembrane region" description="Helical" evidence="1">
    <location>
        <begin position="199"/>
        <end position="224"/>
    </location>
</feature>
<dbReference type="PATRIC" id="fig|1276229.3.peg.940"/>
<feature type="transmembrane region" description="Helical" evidence="1">
    <location>
        <begin position="115"/>
        <end position="138"/>
    </location>
</feature>
<organism evidence="2 3">
    <name type="scientific">Spiroplasma syrphidicola EA-1</name>
    <dbReference type="NCBI Taxonomy" id="1276229"/>
    <lineage>
        <taxon>Bacteria</taxon>
        <taxon>Bacillati</taxon>
        <taxon>Mycoplasmatota</taxon>
        <taxon>Mollicutes</taxon>
        <taxon>Entomoplasmatales</taxon>
        <taxon>Spiroplasmataceae</taxon>
        <taxon>Spiroplasma</taxon>
    </lineage>
</organism>
<dbReference type="AlphaFoldDB" id="R4UMQ4"/>
<evidence type="ECO:0008006" key="4">
    <source>
        <dbReference type="Google" id="ProtNLM"/>
    </source>
</evidence>
<feature type="transmembrane region" description="Helical" evidence="1">
    <location>
        <begin position="302"/>
        <end position="327"/>
    </location>
</feature>
<dbReference type="RefSeq" id="WP_016341175.1">
    <property type="nucleotide sequence ID" value="NC_021284.1"/>
</dbReference>
<keyword evidence="1" id="KW-0812">Transmembrane</keyword>
<sequence>MLKVNNIYFKIMLSLALVVSAFLVYDFFLALFDPMPKFANLNYGLRILTYYSFFTIQTNYLVTIFFYIAAIKMRKKQQYPQFPLLLAITTYITITMLVFWGGIASKGNELNQYDGWHWVGTFFLHLINPIIMITVFCFTCGKKYYFWENHAKKNLWIILVYMFFFLITSLIKGIILHHFKYDSDILFPYFFLDIYSDTWFFLLTIALLVILAIAIGMQYFYIWLNNKLYIKRHKNKHITEWSPPNNIRLIWKFDHKVKVGIRLALSCTIIVFIITLALTSILIFSALIIGAIAAAFKSTSWPLWLVIGGVSLLIISFIILIILIPAIKYTKKGSLQAKNLIAMLMINLTIFSWFTIIGPILGIISIIKILKGTETPEEFKTN</sequence>
<feature type="transmembrane region" description="Helical" evidence="1">
    <location>
        <begin position="263"/>
        <end position="296"/>
    </location>
</feature>